<name>A5G627_GEOUR</name>
<gene>
    <name evidence="2" type="ordered locus">Gura_3074</name>
</gene>
<dbReference type="RefSeq" id="WP_011939912.1">
    <property type="nucleotide sequence ID" value="NC_009483.1"/>
</dbReference>
<reference evidence="2 3" key="1">
    <citation type="submission" date="2007-05" db="EMBL/GenBank/DDBJ databases">
        <title>Complete sequence of Geobacter uraniireducens Rf4.</title>
        <authorList>
            <consortium name="US DOE Joint Genome Institute"/>
            <person name="Copeland A."/>
            <person name="Lucas S."/>
            <person name="Lapidus A."/>
            <person name="Barry K."/>
            <person name="Detter J.C."/>
            <person name="Glavina del Rio T."/>
            <person name="Hammon N."/>
            <person name="Israni S."/>
            <person name="Dalin E."/>
            <person name="Tice H."/>
            <person name="Pitluck S."/>
            <person name="Chertkov O."/>
            <person name="Brettin T."/>
            <person name="Bruce D."/>
            <person name="Han C."/>
            <person name="Schmutz J."/>
            <person name="Larimer F."/>
            <person name="Land M."/>
            <person name="Hauser L."/>
            <person name="Kyrpides N."/>
            <person name="Mikhailova N."/>
            <person name="Shelobolina E."/>
            <person name="Aklujkar M."/>
            <person name="Lovley D."/>
            <person name="Richardson P."/>
        </authorList>
    </citation>
    <scope>NUCLEOTIDE SEQUENCE [LARGE SCALE GENOMIC DNA]</scope>
    <source>
        <strain evidence="2 3">Rf4</strain>
    </source>
</reference>
<feature type="signal peptide" evidence="1">
    <location>
        <begin position="1"/>
        <end position="21"/>
    </location>
</feature>
<dbReference type="KEGG" id="gur:Gura_3074"/>
<feature type="chain" id="PRO_5002683266" evidence="1">
    <location>
        <begin position="22"/>
        <end position="106"/>
    </location>
</feature>
<evidence type="ECO:0000256" key="1">
    <source>
        <dbReference type="SAM" id="SignalP"/>
    </source>
</evidence>
<evidence type="ECO:0000313" key="3">
    <source>
        <dbReference type="Proteomes" id="UP000006695"/>
    </source>
</evidence>
<dbReference type="HOGENOM" id="CLU_2081443_0_0_7"/>
<dbReference type="Proteomes" id="UP000006695">
    <property type="component" value="Chromosome"/>
</dbReference>
<sequence>MYRKLVFSLCLVLLSAAMVVAEDTASTVSGDPDAKTVKGMSVLGNNEAPMSLFIVPWKSSELGAETNLNRTLNEHDLPVDRDVFLRELDFYQVSVGSKTSAPGGGS</sequence>
<organism evidence="2 3">
    <name type="scientific">Geotalea uraniireducens (strain Rf4)</name>
    <name type="common">Geobacter uraniireducens</name>
    <dbReference type="NCBI Taxonomy" id="351605"/>
    <lineage>
        <taxon>Bacteria</taxon>
        <taxon>Pseudomonadati</taxon>
        <taxon>Thermodesulfobacteriota</taxon>
        <taxon>Desulfuromonadia</taxon>
        <taxon>Geobacterales</taxon>
        <taxon>Geobacteraceae</taxon>
        <taxon>Geotalea</taxon>
    </lineage>
</organism>
<dbReference type="EMBL" id="CP000698">
    <property type="protein sequence ID" value="ABQ27245.1"/>
    <property type="molecule type" value="Genomic_DNA"/>
</dbReference>
<accession>A5G627</accession>
<protein>
    <submittedName>
        <fullName evidence="2">Uncharacterized protein</fullName>
    </submittedName>
</protein>
<proteinExistence type="predicted"/>
<keyword evidence="3" id="KW-1185">Reference proteome</keyword>
<evidence type="ECO:0000313" key="2">
    <source>
        <dbReference type="EMBL" id="ABQ27245.1"/>
    </source>
</evidence>
<keyword evidence="1" id="KW-0732">Signal</keyword>
<dbReference type="AlphaFoldDB" id="A5G627"/>
<dbReference type="STRING" id="351605.Gura_3074"/>
<dbReference type="OrthoDB" id="5397661at2"/>